<name>A0ABX2L9R0_9EURY</name>
<dbReference type="Proteomes" id="UP001016761">
    <property type="component" value="Unassembled WGS sequence"/>
</dbReference>
<evidence type="ECO:0000313" key="2">
    <source>
        <dbReference type="Proteomes" id="UP001016761"/>
    </source>
</evidence>
<organism evidence="1 2">
    <name type="scientific">Haloterrigena gelatinilytica</name>
    <dbReference type="NCBI Taxonomy" id="2741724"/>
    <lineage>
        <taxon>Archaea</taxon>
        <taxon>Methanobacteriati</taxon>
        <taxon>Methanobacteriota</taxon>
        <taxon>Stenosarchaea group</taxon>
        <taxon>Halobacteria</taxon>
        <taxon>Halobacteriales</taxon>
        <taxon>Natrialbaceae</taxon>
        <taxon>Haloterrigena</taxon>
    </lineage>
</organism>
<dbReference type="EMBL" id="JABUQZ010000001">
    <property type="protein sequence ID" value="NUC72999.1"/>
    <property type="molecule type" value="Genomic_DNA"/>
</dbReference>
<dbReference type="RefSeq" id="WP_174680871.1">
    <property type="nucleotide sequence ID" value="NZ_JABUQZ010000001.1"/>
</dbReference>
<sequence length="186" mass="20444">MAKTPKEPPYSTDFPSEMRRPVFGDNKFQLPARLVREVGFKSSRLDPVQSAKVAWYYHEEHEKAVLANSTIDRPLLDLVGASALSGVSNEDLESGDVSGARVTIITDLPESLYERLITNSLVLKPLYAAKYAELNGTCVSVYPGGEYDQGSLPNVDQKRNPTNEDEAISHEASNVIGAYDMHANSI</sequence>
<proteinExistence type="predicted"/>
<comment type="caution">
    <text evidence="1">The sequence shown here is derived from an EMBL/GenBank/DDBJ whole genome shotgun (WGS) entry which is preliminary data.</text>
</comment>
<gene>
    <name evidence="1" type="ORF">HTZ84_11870</name>
</gene>
<reference evidence="1 2" key="1">
    <citation type="submission" date="2020-06" db="EMBL/GenBank/DDBJ databases">
        <title>Haloterrigena sp. nov., an extremely halophilic archaeon isolated from a saline sediment.</title>
        <authorList>
            <person name="Liu B.-B."/>
        </authorList>
    </citation>
    <scope>NUCLEOTIDE SEQUENCE [LARGE SCALE GENOMIC DNA]</scope>
    <source>
        <strain evidence="1 2">SYSU A558-1</strain>
    </source>
</reference>
<evidence type="ECO:0000313" key="1">
    <source>
        <dbReference type="EMBL" id="NUC72999.1"/>
    </source>
</evidence>
<accession>A0ABX2L9R0</accession>
<protein>
    <submittedName>
        <fullName evidence="1">Uncharacterized protein</fullName>
    </submittedName>
</protein>
<keyword evidence="2" id="KW-1185">Reference proteome</keyword>